<dbReference type="SUPFAM" id="SSF55729">
    <property type="entry name" value="Acyl-CoA N-acyltransferases (Nat)"/>
    <property type="match status" value="1"/>
</dbReference>
<dbReference type="Gene3D" id="3.40.630.30">
    <property type="match status" value="1"/>
</dbReference>
<gene>
    <name evidence="2" type="ORF">ABNE31_14510</name>
</gene>
<proteinExistence type="predicted"/>
<organism evidence="2">
    <name type="scientific">Flagellimonas sp. MMG031</name>
    <dbReference type="NCBI Taxonomy" id="3158549"/>
    <lineage>
        <taxon>Bacteria</taxon>
        <taxon>Pseudomonadati</taxon>
        <taxon>Bacteroidota</taxon>
        <taxon>Flavobacteriia</taxon>
        <taxon>Flavobacteriales</taxon>
        <taxon>Flavobacteriaceae</taxon>
        <taxon>Flagellimonas</taxon>
    </lineage>
</organism>
<name>A0AAU7MW83_9FLAO</name>
<dbReference type="AlphaFoldDB" id="A0AAU7MW83"/>
<reference evidence="2" key="1">
    <citation type="submission" date="2024-05" db="EMBL/GenBank/DDBJ databases">
        <title>Draft Genome Sequences of Flagellimonas sp. MMG031 and Marinobacter sp. MMG032 Isolated from the dinoflagellate Symbiodinium pilosum.</title>
        <authorList>
            <person name="Shikuma N.J."/>
            <person name="Farrell M.V."/>
        </authorList>
    </citation>
    <scope>NUCLEOTIDE SEQUENCE</scope>
    <source>
        <strain evidence="2">MMG031</strain>
    </source>
</reference>
<protein>
    <submittedName>
        <fullName evidence="2">GNAT family N-acetyltransferase</fullName>
    </submittedName>
</protein>
<evidence type="ECO:0000259" key="1">
    <source>
        <dbReference type="PROSITE" id="PS51186"/>
    </source>
</evidence>
<dbReference type="PROSITE" id="PS51186">
    <property type="entry name" value="GNAT"/>
    <property type="match status" value="1"/>
</dbReference>
<dbReference type="Pfam" id="PF13673">
    <property type="entry name" value="Acetyltransf_10"/>
    <property type="match status" value="1"/>
</dbReference>
<evidence type="ECO:0000313" key="2">
    <source>
        <dbReference type="EMBL" id="XBQ22808.1"/>
    </source>
</evidence>
<dbReference type="InterPro" id="IPR016181">
    <property type="entry name" value="Acyl_CoA_acyltransferase"/>
</dbReference>
<feature type="domain" description="N-acetyltransferase" evidence="1">
    <location>
        <begin position="1"/>
        <end position="149"/>
    </location>
</feature>
<dbReference type="InterPro" id="IPR000182">
    <property type="entry name" value="GNAT_dom"/>
</dbReference>
<dbReference type="EMBL" id="CP157804">
    <property type="protein sequence ID" value="XBQ22808.1"/>
    <property type="molecule type" value="Genomic_DNA"/>
</dbReference>
<dbReference type="RefSeq" id="WP_349351637.1">
    <property type="nucleotide sequence ID" value="NZ_CP157804.1"/>
</dbReference>
<sequence length="176" mass="20497">MIIKSELARDFNTIHEIINDASLAYKGIIPQDRWTEPYMSKEELESQFSDGIEFWNYVENNIILGVMGIQFKDNVTLIRHAYVRTKERQKGIGGKLLNHLQELSDKPVLIGTWKDATWAISFYEKHGFSVVGTDEKDYLLNTYWSVPERQIETSVVLANDKWLKNDQLLIFRGKDI</sequence>
<dbReference type="GO" id="GO:0016747">
    <property type="term" value="F:acyltransferase activity, transferring groups other than amino-acyl groups"/>
    <property type="evidence" value="ECO:0007669"/>
    <property type="project" value="InterPro"/>
</dbReference>
<accession>A0AAU7MW83</accession>
<dbReference type="KEGG" id="fld:ABNE31_14510"/>